<evidence type="ECO:0000313" key="2">
    <source>
        <dbReference type="Proteomes" id="UP000037953"/>
    </source>
</evidence>
<proteinExistence type="predicted"/>
<evidence type="ECO:0000313" key="1">
    <source>
        <dbReference type="EMBL" id="KPE50728.1"/>
    </source>
</evidence>
<dbReference type="EMBL" id="LJOD01000008">
    <property type="protein sequence ID" value="KPE50728.1"/>
    <property type="molecule type" value="Genomic_DNA"/>
</dbReference>
<name>A0A0N0ZW74_CHRID</name>
<accession>A0A0N0ZW74</accession>
<organism evidence="1 2">
    <name type="scientific">Chryseobacterium indologenes</name>
    <name type="common">Flavobacterium indologenes</name>
    <dbReference type="NCBI Taxonomy" id="253"/>
    <lineage>
        <taxon>Bacteria</taxon>
        <taxon>Pseudomonadati</taxon>
        <taxon>Bacteroidota</taxon>
        <taxon>Flavobacteriia</taxon>
        <taxon>Flavobacteriales</taxon>
        <taxon>Weeksellaceae</taxon>
        <taxon>Chryseobacterium group</taxon>
        <taxon>Chryseobacterium</taxon>
    </lineage>
</organism>
<dbReference type="PATRIC" id="fig|253.9.peg.4494"/>
<gene>
    <name evidence="1" type="ORF">AOB46_13125</name>
</gene>
<sequence length="495" mass="57879">MQKELILSPSKKKSKIEGFPSLKSCLADIKGFKKKLLPIVKLDGSIVSEKWEGIPFTFMVQNVDVSRMDFRLEDQKYRLLAPLKLEKIDEFEEYEDLDEKRGYLQTSVDKIEKLNYKQVDQYSNDGLLMQSGSYSYSPQKRLVYSYDKVGGALMPVTKTVQYYKGNGEWLDSELHTYHYDADGFIEGITIHQPGGDIKITEKILYKKTRKGFTASKELAPHLFPAIDKNLGVTYTRIPFSAVFEEEEDAWYLGIEGRSITLKKPVTNTDYSEMIYRHGFNHFYDLYSGFLKYTCKIERQDEIQVKVNEKDGLPDTIEYTFSFPEETDDLPLEYTEKTDQKVIMQWKWGSKYIFEHLGNEIQVTSENRYGTGQFVISGQYTLQQAIMIVHTQSYLWYSNFQQERTSEWPKELKFTYNKTENGIERIMQEVEIEDNTTEGKLRTGEPDWLQSDETPYDPDGQKMEFVAQLDHDDMFGSLFLFYSEKHQMVSQVFQCT</sequence>
<comment type="caution">
    <text evidence="1">The sequence shown here is derived from an EMBL/GenBank/DDBJ whole genome shotgun (WGS) entry which is preliminary data.</text>
</comment>
<reference evidence="2" key="2">
    <citation type="submission" date="2015-09" db="EMBL/GenBank/DDBJ databases">
        <title>Draft genome sequence of a multidrug-resistant Chryseobacterium indologenes isolate from Malaysia.</title>
        <authorList>
            <person name="Yu C.Y."/>
            <person name="Ang G.Y."/>
            <person name="Chan K.-G."/>
        </authorList>
    </citation>
    <scope>NUCLEOTIDE SEQUENCE [LARGE SCALE GENOMIC DNA]</scope>
    <source>
        <strain evidence="2">CI_885</strain>
    </source>
</reference>
<dbReference type="Proteomes" id="UP000037953">
    <property type="component" value="Unassembled WGS sequence"/>
</dbReference>
<dbReference type="RefSeq" id="WP_062700055.1">
    <property type="nucleotide sequence ID" value="NZ_LJOD01000008.1"/>
</dbReference>
<protein>
    <submittedName>
        <fullName evidence="1">Uncharacterized protein</fullName>
    </submittedName>
</protein>
<dbReference type="AlphaFoldDB" id="A0A0N0ZW74"/>
<dbReference type="OrthoDB" id="1277040at2"/>
<reference evidence="1 2" key="1">
    <citation type="journal article" date="2015" name="Genom Data">
        <title>Draft genome sequence of a multidrug-resistant Chryseobacterium indologenes isolate from Malaysia.</title>
        <authorList>
            <person name="Yu C.Y."/>
            <person name="Ang G.Y."/>
            <person name="Cheng H.J."/>
            <person name="Cheong Y.M."/>
            <person name="Yin W.F."/>
            <person name="Chan K.G."/>
        </authorList>
    </citation>
    <scope>NUCLEOTIDE SEQUENCE [LARGE SCALE GENOMIC DNA]</scope>
    <source>
        <strain evidence="1 2">CI_885</strain>
    </source>
</reference>